<comment type="caution">
    <text evidence="1">The sequence shown here is derived from an EMBL/GenBank/DDBJ whole genome shotgun (WGS) entry which is preliminary data.</text>
</comment>
<dbReference type="InterPro" id="IPR016053">
    <property type="entry name" value="Haem_Oase-like"/>
</dbReference>
<sequence length="204" mass="22384">MQSDARSVVVPLLLQNLRSGTASLHTALEKRLPFFSPALNTPHYLRLIQAYYGFYLPLEQRLLESGVVFQDFDLAERLKTATLHRDLKALGLTEQAIADLPLCESLPATPSAAACLGVLYVLEGATLGGQILRREIATRLELDASTGAAFLDIYGAATGQRWREFTQALGTSSLTEGERQTAVSAAQDTFACFEHWLDRSEVLL</sequence>
<dbReference type="AlphaFoldDB" id="A0A9X2C7Z6"/>
<reference evidence="1 2" key="1">
    <citation type="journal article" date="2022" name="Int. J. Syst. Evol. Microbiol.">
        <title>Pseudomonas aegrilactucae sp. nov. and Pseudomonas morbosilactucae sp. nov., pathogens causing bacterial rot of lettuce in Japan.</title>
        <authorList>
            <person name="Sawada H."/>
            <person name="Fujikawa T."/>
            <person name="Satou M."/>
        </authorList>
    </citation>
    <scope>NUCLEOTIDE SEQUENCE [LARGE SCALE GENOMIC DNA]</scope>
    <source>
        <strain evidence="1 2">MAFF 302030</strain>
    </source>
</reference>
<reference evidence="1 2" key="2">
    <citation type="journal article" date="2023" name="Plant Pathol.">
        <title>Dismantling and reorganizing Pseudomonas marginalis sensu#lato.</title>
        <authorList>
            <person name="Sawada H."/>
            <person name="Fujikawa T."/>
            <person name="Satou M."/>
        </authorList>
    </citation>
    <scope>NUCLEOTIDE SEQUENCE [LARGE SCALE GENOMIC DNA]</scope>
    <source>
        <strain evidence="1 2">MAFF 302030</strain>
    </source>
</reference>
<dbReference type="CDD" id="cd19166">
    <property type="entry name" value="HemeO-bac"/>
    <property type="match status" value="1"/>
</dbReference>
<dbReference type="SUPFAM" id="SSF48613">
    <property type="entry name" value="Heme oxygenase-like"/>
    <property type="match status" value="1"/>
</dbReference>
<dbReference type="Pfam" id="PF01126">
    <property type="entry name" value="Heme_oxygenase"/>
    <property type="match status" value="1"/>
</dbReference>
<dbReference type="InterPro" id="IPR016084">
    <property type="entry name" value="Haem_Oase-like_multi-hlx"/>
</dbReference>
<protein>
    <submittedName>
        <fullName evidence="1">Biliverdin-producing heme oxygenase</fullName>
    </submittedName>
</protein>
<gene>
    <name evidence="1" type="ORF">M1B34_25375</name>
</gene>
<dbReference type="Gene3D" id="1.20.910.10">
    <property type="entry name" value="Heme oxygenase-like"/>
    <property type="match status" value="1"/>
</dbReference>
<organism evidence="1 2">
    <name type="scientific">Pseudomonas morbosilactucae</name>
    <dbReference type="NCBI Taxonomy" id="2938197"/>
    <lineage>
        <taxon>Bacteria</taxon>
        <taxon>Pseudomonadati</taxon>
        <taxon>Pseudomonadota</taxon>
        <taxon>Gammaproteobacteria</taxon>
        <taxon>Pseudomonadales</taxon>
        <taxon>Pseudomonadaceae</taxon>
        <taxon>Pseudomonas</taxon>
    </lineage>
</organism>
<accession>A0A9X2C7Z6</accession>
<evidence type="ECO:0000313" key="1">
    <source>
        <dbReference type="EMBL" id="MCK9800917.1"/>
    </source>
</evidence>
<dbReference type="GO" id="GO:0006788">
    <property type="term" value="P:heme oxidation"/>
    <property type="evidence" value="ECO:0007669"/>
    <property type="project" value="InterPro"/>
</dbReference>
<dbReference type="EMBL" id="JALQCW010000075">
    <property type="protein sequence ID" value="MCK9800917.1"/>
    <property type="molecule type" value="Genomic_DNA"/>
</dbReference>
<dbReference type="GO" id="GO:0004392">
    <property type="term" value="F:heme oxygenase (decyclizing) activity"/>
    <property type="evidence" value="ECO:0007669"/>
    <property type="project" value="InterPro"/>
</dbReference>
<dbReference type="Proteomes" id="UP001155059">
    <property type="component" value="Unassembled WGS sequence"/>
</dbReference>
<dbReference type="RefSeq" id="WP_268266561.1">
    <property type="nucleotide sequence ID" value="NZ_JALQCW010000075.1"/>
</dbReference>
<name>A0A9X2C7Z6_9PSED</name>
<proteinExistence type="predicted"/>
<evidence type="ECO:0000313" key="2">
    <source>
        <dbReference type="Proteomes" id="UP001155059"/>
    </source>
</evidence>